<dbReference type="GO" id="GO:0008237">
    <property type="term" value="F:metallopeptidase activity"/>
    <property type="evidence" value="ECO:0007669"/>
    <property type="project" value="UniProtKB-KW"/>
</dbReference>
<accession>A0ABW5DQZ5</accession>
<comment type="caution">
    <text evidence="9">The sequence shown here is derived from an EMBL/GenBank/DDBJ whole genome shotgun (WGS) entry which is preliminary data.</text>
</comment>
<protein>
    <submittedName>
        <fullName evidence="9">M48 family metalloprotease</fullName>
    </submittedName>
</protein>
<dbReference type="EMBL" id="JBHUIP010000003">
    <property type="protein sequence ID" value="MFD2262319.1"/>
    <property type="molecule type" value="Genomic_DNA"/>
</dbReference>
<keyword evidence="10" id="KW-1185">Reference proteome</keyword>
<gene>
    <name evidence="9" type="ORF">ACFSM5_05420</name>
</gene>
<reference evidence="10" key="1">
    <citation type="journal article" date="2019" name="Int. J. Syst. Evol. Microbiol.">
        <title>The Global Catalogue of Microorganisms (GCM) 10K type strain sequencing project: providing services to taxonomists for standard genome sequencing and annotation.</title>
        <authorList>
            <consortium name="The Broad Institute Genomics Platform"/>
            <consortium name="The Broad Institute Genome Sequencing Center for Infectious Disease"/>
            <person name="Wu L."/>
            <person name="Ma J."/>
        </authorList>
    </citation>
    <scope>NUCLEOTIDE SEQUENCE [LARGE SCALE GENOMIC DNA]</scope>
    <source>
        <strain evidence="10">CGMCC 1.19062</strain>
    </source>
</reference>
<evidence type="ECO:0000313" key="10">
    <source>
        <dbReference type="Proteomes" id="UP001597295"/>
    </source>
</evidence>
<sequence length="482" mass="51064">MPRFLPLILLAGLGLSTAACSTNPATGDSSLAFMTPAEEQKIGNSEHPKTVAEYGGTYDHKELAAYITTVGNKLVAVSERKDQKFTFTLLDSDIVNAFALPGGYVYVTRGLVALTSSEAELAGVIGHEIGHVVARHTAQRDAQSKVAGTLAGVAGLLFGNGASQVAGYGAGAYVQRFSRDQEFESDMLGVRYLARAGYDPSAMAAFLSKLLAISAFEAQKAGQSVDDRFDIMASHPRTVERVADAVSQAKEKPVKDPVVNRDALLNHLDGMMYGADPEKGIVRGQEFLYPPLKLKFAAPASYRFQNGQSEVTATGPNSLSFIFDVRKAKAGQTADEFLRVWGTDFGITRTQAITAMGKPGATGMATVKTENGAQAAVRIIAIRGDGDLVYRFQVIGPASSASAVDTLAGQVVNSLTTLNDAEIQTIQPARIAIVSAATQAEANGLAAKMRYQGTTDKRLFEILNGLSPGEAPKPGVRVKIIQ</sequence>
<dbReference type="Proteomes" id="UP001597295">
    <property type="component" value="Unassembled WGS sequence"/>
</dbReference>
<dbReference type="PANTHER" id="PTHR22726:SF1">
    <property type="entry name" value="METALLOENDOPEPTIDASE OMA1, MITOCHONDRIAL"/>
    <property type="match status" value="1"/>
</dbReference>
<evidence type="ECO:0000256" key="7">
    <source>
        <dbReference type="SAM" id="SignalP"/>
    </source>
</evidence>
<comment type="cofactor">
    <cofactor evidence="1">
        <name>Zn(2+)</name>
        <dbReference type="ChEBI" id="CHEBI:29105"/>
    </cofactor>
</comment>
<dbReference type="InterPro" id="IPR051156">
    <property type="entry name" value="Mito/Outer_Membr_Metalloprot"/>
</dbReference>
<evidence type="ECO:0000313" key="9">
    <source>
        <dbReference type="EMBL" id="MFD2262319.1"/>
    </source>
</evidence>
<dbReference type="RefSeq" id="WP_379875246.1">
    <property type="nucleotide sequence ID" value="NZ_JBHUIP010000003.1"/>
</dbReference>
<feature type="domain" description="Peptidase M48" evidence="8">
    <location>
        <begin position="64"/>
        <end position="245"/>
    </location>
</feature>
<keyword evidence="4" id="KW-0378">Hydrolase</keyword>
<dbReference type="PANTHER" id="PTHR22726">
    <property type="entry name" value="METALLOENDOPEPTIDASE OMA1"/>
    <property type="match status" value="1"/>
</dbReference>
<dbReference type="InterPro" id="IPR001915">
    <property type="entry name" value="Peptidase_M48"/>
</dbReference>
<keyword evidence="5" id="KW-0862">Zinc</keyword>
<evidence type="ECO:0000256" key="6">
    <source>
        <dbReference type="ARBA" id="ARBA00023049"/>
    </source>
</evidence>
<evidence type="ECO:0000259" key="8">
    <source>
        <dbReference type="Pfam" id="PF01435"/>
    </source>
</evidence>
<evidence type="ECO:0000256" key="3">
    <source>
        <dbReference type="ARBA" id="ARBA00022723"/>
    </source>
</evidence>
<feature type="signal peptide" evidence="7">
    <location>
        <begin position="1"/>
        <end position="21"/>
    </location>
</feature>
<dbReference type="PROSITE" id="PS51257">
    <property type="entry name" value="PROKAR_LIPOPROTEIN"/>
    <property type="match status" value="1"/>
</dbReference>
<evidence type="ECO:0000256" key="2">
    <source>
        <dbReference type="ARBA" id="ARBA00022670"/>
    </source>
</evidence>
<evidence type="ECO:0000256" key="5">
    <source>
        <dbReference type="ARBA" id="ARBA00022833"/>
    </source>
</evidence>
<keyword evidence="3" id="KW-0479">Metal-binding</keyword>
<name>A0ABW5DQZ5_9PROT</name>
<proteinExistence type="predicted"/>
<evidence type="ECO:0000256" key="1">
    <source>
        <dbReference type="ARBA" id="ARBA00001947"/>
    </source>
</evidence>
<keyword evidence="7" id="KW-0732">Signal</keyword>
<dbReference type="Pfam" id="PF01435">
    <property type="entry name" value="Peptidase_M48"/>
    <property type="match status" value="1"/>
</dbReference>
<organism evidence="9 10">
    <name type="scientific">Lacibacterium aquatile</name>
    <dbReference type="NCBI Taxonomy" id="1168082"/>
    <lineage>
        <taxon>Bacteria</taxon>
        <taxon>Pseudomonadati</taxon>
        <taxon>Pseudomonadota</taxon>
        <taxon>Alphaproteobacteria</taxon>
        <taxon>Rhodospirillales</taxon>
        <taxon>Rhodospirillaceae</taxon>
    </lineage>
</organism>
<dbReference type="CDD" id="cd07324">
    <property type="entry name" value="M48C_Oma1-like"/>
    <property type="match status" value="1"/>
</dbReference>
<keyword evidence="6 9" id="KW-0482">Metalloprotease</keyword>
<feature type="chain" id="PRO_5046047703" evidence="7">
    <location>
        <begin position="22"/>
        <end position="482"/>
    </location>
</feature>
<evidence type="ECO:0000256" key="4">
    <source>
        <dbReference type="ARBA" id="ARBA00022801"/>
    </source>
</evidence>
<keyword evidence="2" id="KW-0645">Protease</keyword>
<dbReference type="Gene3D" id="3.30.2010.10">
    <property type="entry name" value="Metalloproteases ('zincins'), catalytic domain"/>
    <property type="match status" value="1"/>
</dbReference>